<organism evidence="6 7">
    <name type="scientific">Rheinheimera lutimaris</name>
    <dbReference type="NCBI Taxonomy" id="2740584"/>
    <lineage>
        <taxon>Bacteria</taxon>
        <taxon>Pseudomonadati</taxon>
        <taxon>Pseudomonadota</taxon>
        <taxon>Gammaproteobacteria</taxon>
        <taxon>Chromatiales</taxon>
        <taxon>Chromatiaceae</taxon>
        <taxon>Rheinheimera</taxon>
    </lineage>
</organism>
<comment type="caution">
    <text evidence="6">The sequence shown here is derived from an EMBL/GenBank/DDBJ whole genome shotgun (WGS) entry which is preliminary data.</text>
</comment>
<dbReference type="Pfam" id="PF07676">
    <property type="entry name" value="PD40"/>
    <property type="match status" value="2"/>
</dbReference>
<dbReference type="InterPro" id="IPR036388">
    <property type="entry name" value="WH-like_DNA-bd_sf"/>
</dbReference>
<keyword evidence="4" id="KW-0472">Membrane</keyword>
<dbReference type="InterPro" id="IPR011042">
    <property type="entry name" value="6-blade_b-propeller_TolB-like"/>
</dbReference>
<feature type="domain" description="OmpR/PhoB-type" evidence="5">
    <location>
        <begin position="8"/>
        <end position="106"/>
    </location>
</feature>
<dbReference type="Pfam" id="PF16472">
    <property type="entry name" value="DUF5050"/>
    <property type="match status" value="1"/>
</dbReference>
<gene>
    <name evidence="6" type="ORF">HRH59_04105</name>
</gene>
<dbReference type="Proteomes" id="UP000523161">
    <property type="component" value="Unassembled WGS sequence"/>
</dbReference>
<dbReference type="InterPro" id="IPR032485">
    <property type="entry name" value="LRP1-like_beta_prop"/>
</dbReference>
<dbReference type="Pfam" id="PF00486">
    <property type="entry name" value="Trans_reg_C"/>
    <property type="match status" value="1"/>
</dbReference>
<dbReference type="GO" id="GO:0006355">
    <property type="term" value="P:regulation of DNA-templated transcription"/>
    <property type="evidence" value="ECO:0007669"/>
    <property type="project" value="InterPro"/>
</dbReference>
<feature type="transmembrane region" description="Helical" evidence="4">
    <location>
        <begin position="133"/>
        <end position="153"/>
    </location>
</feature>
<dbReference type="PROSITE" id="PS51755">
    <property type="entry name" value="OMPR_PHOB"/>
    <property type="match status" value="1"/>
</dbReference>
<dbReference type="InterPro" id="IPR011659">
    <property type="entry name" value="WD40"/>
</dbReference>
<accession>A0A7Y5APJ6</accession>
<dbReference type="SUPFAM" id="SSF82171">
    <property type="entry name" value="DPP6 N-terminal domain-like"/>
    <property type="match status" value="2"/>
</dbReference>
<dbReference type="PANTHER" id="PTHR36842:SF1">
    <property type="entry name" value="PROTEIN TOLB"/>
    <property type="match status" value="1"/>
</dbReference>
<sequence>MTTLLAAACLWQLGPLHYDANQRQLSNADKQLYLEPRQHQLLLCLLQDAGQVVSRDTLIAKVWQGRIVSDSAINRAVSMLRKALASLDQHTDYIETMPKLGYRLLVAANTRAGTDAAVPHAAAAAPVARRHRFYAVLLLPLLTAIAVIAWWFITKEVPHVKAGHVAPQSSFNGVESQLSINNAATVLLYQRQADNGHQQIWLHRLTDNNHRVLTPAEQESRNAAISPDGSQFAYVRLAAGGCQLMLQPILPQPTTEQQTTSRLLHHCPTDNTPLLSWHPDGKTLYFRQRTDKTQPYQIYQLHIASAAVRQLTLPPANYAGLGDIAVAASAQQLALLRYTTADRSELLLLDPNSGSIIQTQPLPLRATALTWYNQQILLLSAGQMLYQYHLPTAKLTPLYQAADPVTSFVVASNDTLYFTTAGLSADIWHIAPGAGAEARINSSRPDTMPRLSHDATQLAFLSTRQGHEQLWLQLADGTEQLLSELPGQPGFIRPEWSADDNHLLFSKDGAAYSVDISNAKLQTLLTADKQVGIANWGPDNNTVLYSSQRDGDWQLWLYNTANNTEQKLTTHGGYSGRIWQGKLYFSKYHQDGLWYKDLPSGNEQLLLAQFDKINWLNWHIDRNNLYYYVPGQGIYRFNLVNGDNTLHLAEPGRFVRHFSVRHGKTVFVRYRELQGDIYRLPLIQSH</sequence>
<evidence type="ECO:0000256" key="2">
    <source>
        <dbReference type="ARBA" id="ARBA00023125"/>
    </source>
</evidence>
<name>A0A7Y5APJ6_9GAMM</name>
<dbReference type="Gene3D" id="2.120.10.30">
    <property type="entry name" value="TolB, C-terminal domain"/>
    <property type="match status" value="2"/>
</dbReference>
<dbReference type="GO" id="GO:0003677">
    <property type="term" value="F:DNA binding"/>
    <property type="evidence" value="ECO:0007669"/>
    <property type="project" value="UniProtKB-UniRule"/>
</dbReference>
<evidence type="ECO:0000259" key="5">
    <source>
        <dbReference type="PROSITE" id="PS51755"/>
    </source>
</evidence>
<dbReference type="EMBL" id="JABSOD010000003">
    <property type="protein sequence ID" value="NRQ41754.1"/>
    <property type="molecule type" value="Genomic_DNA"/>
</dbReference>
<dbReference type="Gene3D" id="1.10.10.10">
    <property type="entry name" value="Winged helix-like DNA-binding domain superfamily/Winged helix DNA-binding domain"/>
    <property type="match status" value="1"/>
</dbReference>
<dbReference type="InterPro" id="IPR016032">
    <property type="entry name" value="Sig_transdc_resp-reg_C-effctor"/>
</dbReference>
<dbReference type="CDD" id="cd00383">
    <property type="entry name" value="trans_reg_C"/>
    <property type="match status" value="1"/>
</dbReference>
<proteinExistence type="inferred from homology"/>
<dbReference type="PANTHER" id="PTHR36842">
    <property type="entry name" value="PROTEIN TOLB HOMOLOG"/>
    <property type="match status" value="1"/>
</dbReference>
<evidence type="ECO:0000313" key="6">
    <source>
        <dbReference type="EMBL" id="NRQ41754.1"/>
    </source>
</evidence>
<dbReference type="InterPro" id="IPR001867">
    <property type="entry name" value="OmpR/PhoB-type_DNA-bd"/>
</dbReference>
<feature type="DNA-binding region" description="OmpR/PhoB-type" evidence="3">
    <location>
        <begin position="8"/>
        <end position="106"/>
    </location>
</feature>
<protein>
    <submittedName>
        <fullName evidence="6">PD40 domain-containing protein</fullName>
    </submittedName>
</protein>
<evidence type="ECO:0000256" key="3">
    <source>
        <dbReference type="PROSITE-ProRule" id="PRU01091"/>
    </source>
</evidence>
<keyword evidence="2 3" id="KW-0238">DNA-binding</keyword>
<evidence type="ECO:0000256" key="4">
    <source>
        <dbReference type="SAM" id="Phobius"/>
    </source>
</evidence>
<dbReference type="SUPFAM" id="SSF46894">
    <property type="entry name" value="C-terminal effector domain of the bipartite response regulators"/>
    <property type="match status" value="1"/>
</dbReference>
<keyword evidence="4" id="KW-1133">Transmembrane helix</keyword>
<reference evidence="6 7" key="1">
    <citation type="submission" date="2020-06" db="EMBL/GenBank/DDBJ databases">
        <title>Rheinheimera sp. nov., a marine bacterium isolated from coastal.</title>
        <authorList>
            <person name="Yu Q."/>
            <person name="Qi Y."/>
            <person name="Pu J."/>
        </authorList>
    </citation>
    <scope>NUCLEOTIDE SEQUENCE [LARGE SCALE GENOMIC DNA]</scope>
    <source>
        <strain evidence="6 7">YQF-2</strain>
    </source>
</reference>
<dbReference type="GO" id="GO:0000160">
    <property type="term" value="P:phosphorelay signal transduction system"/>
    <property type="evidence" value="ECO:0007669"/>
    <property type="project" value="InterPro"/>
</dbReference>
<dbReference type="AlphaFoldDB" id="A0A7Y5APJ6"/>
<keyword evidence="7" id="KW-1185">Reference proteome</keyword>
<evidence type="ECO:0000313" key="7">
    <source>
        <dbReference type="Proteomes" id="UP000523161"/>
    </source>
</evidence>
<evidence type="ECO:0000256" key="1">
    <source>
        <dbReference type="ARBA" id="ARBA00009820"/>
    </source>
</evidence>
<keyword evidence="4" id="KW-0812">Transmembrane</keyword>
<dbReference type="RefSeq" id="WP_173500003.1">
    <property type="nucleotide sequence ID" value="NZ_JABSOD010000003.1"/>
</dbReference>
<comment type="similarity">
    <text evidence="1">Belongs to the TolB family.</text>
</comment>
<dbReference type="SMART" id="SM00862">
    <property type="entry name" value="Trans_reg_C"/>
    <property type="match status" value="1"/>
</dbReference>